<dbReference type="PANTHER" id="PTHR37042:SF4">
    <property type="entry name" value="OUTER MEMBRANE PROTEIN RV1973"/>
    <property type="match status" value="1"/>
</dbReference>
<evidence type="ECO:0000256" key="3">
    <source>
        <dbReference type="SAM" id="MobiDB-lite"/>
    </source>
</evidence>
<dbReference type="AlphaFoldDB" id="A0A1E3SJ62"/>
<proteinExistence type="predicted"/>
<feature type="transmembrane region" description="Helical" evidence="4">
    <location>
        <begin position="94"/>
        <end position="114"/>
    </location>
</feature>
<comment type="caution">
    <text evidence="5">The sequence shown here is derived from an EMBL/GenBank/DDBJ whole genome shotgun (WGS) entry which is preliminary data.</text>
</comment>
<evidence type="ECO:0008006" key="7">
    <source>
        <dbReference type="Google" id="ProtNLM"/>
    </source>
</evidence>
<keyword evidence="2 4" id="KW-0472">Membrane</keyword>
<keyword evidence="4" id="KW-1133">Transmembrane helix</keyword>
<sequence>MASRRRPAGGRNANGAAFDHDEEVAKAERELARAEVRVEAARARVARVRWRAWSLESPHADDDAFPRSSDDDEPLPEASVRLQPPRLRLLGRRAAALAAAFVVIGASLGASMFMELEHRALLRTQHRHAEFEAAAREGVIRLLSIDANHAEEDIQRNIDNSTGELRQQLRVTGWPLAQQVAQSKISTKAIVDAVAVESTNDDSGIILVLARSDSFNPDDGERVTKTWRISVKVTRVGDQLKMAKVDFLQ</sequence>
<dbReference type="Proteomes" id="UP000192739">
    <property type="component" value="Unassembled WGS sequence"/>
</dbReference>
<dbReference type="RefSeq" id="WP_069418067.1">
    <property type="nucleotide sequence ID" value="NZ_CBCRZH010000004.1"/>
</dbReference>
<dbReference type="GO" id="GO:0016020">
    <property type="term" value="C:membrane"/>
    <property type="evidence" value="ECO:0007669"/>
    <property type="project" value="UniProtKB-SubCell"/>
</dbReference>
<dbReference type="PANTHER" id="PTHR37042">
    <property type="entry name" value="OUTER MEMBRANE PROTEIN RV1973"/>
    <property type="match status" value="1"/>
</dbReference>
<name>A0A1E3SJ62_MYCIE</name>
<dbReference type="STRING" id="28445.BHQ20_05315"/>
<evidence type="ECO:0000256" key="2">
    <source>
        <dbReference type="ARBA" id="ARBA00023136"/>
    </source>
</evidence>
<feature type="region of interest" description="Disordered" evidence="3">
    <location>
        <begin position="1"/>
        <end position="22"/>
    </location>
</feature>
<keyword evidence="6" id="KW-1185">Reference proteome</keyword>
<comment type="subcellular location">
    <subcellularLocation>
        <location evidence="1">Membrane</location>
    </subcellularLocation>
</comment>
<evidence type="ECO:0000313" key="5">
    <source>
        <dbReference type="EMBL" id="ORB10240.1"/>
    </source>
</evidence>
<dbReference type="EMBL" id="MVHT01000004">
    <property type="protein sequence ID" value="ORB10240.1"/>
    <property type="molecule type" value="Genomic_DNA"/>
</dbReference>
<organism evidence="5 6">
    <name type="scientific">Mycobacterium intermedium</name>
    <dbReference type="NCBI Taxonomy" id="28445"/>
    <lineage>
        <taxon>Bacteria</taxon>
        <taxon>Bacillati</taxon>
        <taxon>Actinomycetota</taxon>
        <taxon>Actinomycetes</taxon>
        <taxon>Mycobacteriales</taxon>
        <taxon>Mycobacteriaceae</taxon>
        <taxon>Mycobacterium</taxon>
        <taxon>Mycobacterium simiae complex</taxon>
    </lineage>
</organism>
<gene>
    <name evidence="5" type="ORF">BST27_02695</name>
</gene>
<accession>A0A1E3SJ62</accession>
<evidence type="ECO:0000256" key="4">
    <source>
        <dbReference type="SAM" id="Phobius"/>
    </source>
</evidence>
<evidence type="ECO:0000313" key="6">
    <source>
        <dbReference type="Proteomes" id="UP000192739"/>
    </source>
</evidence>
<reference evidence="5 6" key="1">
    <citation type="submission" date="2017-02" db="EMBL/GenBank/DDBJ databases">
        <title>The new phylogeny of genus Mycobacterium.</title>
        <authorList>
            <person name="Tortoli E."/>
            <person name="Trovato A."/>
            <person name="Cirillo D.M."/>
        </authorList>
    </citation>
    <scope>NUCLEOTIDE SEQUENCE [LARGE SCALE GENOMIC DNA]</scope>
    <source>
        <strain evidence="5 6">DSM 44049</strain>
    </source>
</reference>
<keyword evidence="4" id="KW-0812">Transmembrane</keyword>
<feature type="region of interest" description="Disordered" evidence="3">
    <location>
        <begin position="61"/>
        <end position="80"/>
    </location>
</feature>
<protein>
    <recommendedName>
        <fullName evidence="7">Mammalian cell entry protein</fullName>
    </recommendedName>
</protein>
<evidence type="ECO:0000256" key="1">
    <source>
        <dbReference type="ARBA" id="ARBA00004370"/>
    </source>
</evidence>